<evidence type="ECO:0000256" key="3">
    <source>
        <dbReference type="ARBA" id="ARBA00022964"/>
    </source>
</evidence>
<evidence type="ECO:0000256" key="1">
    <source>
        <dbReference type="ARBA" id="ARBA00004972"/>
    </source>
</evidence>
<keyword evidence="5 11" id="KW-0408">Iron</keyword>
<feature type="domain" description="Fe2OG dioxygenase" evidence="12">
    <location>
        <begin position="173"/>
        <end position="279"/>
    </location>
</feature>
<dbReference type="EC" id="1.14.11.13" evidence="10"/>
<evidence type="ECO:0000313" key="13">
    <source>
        <dbReference type="EMBL" id="GER53927.1"/>
    </source>
</evidence>
<dbReference type="InterPro" id="IPR027443">
    <property type="entry name" value="IPNS-like_sf"/>
</dbReference>
<keyword evidence="2 11" id="KW-0479">Metal-binding</keyword>
<dbReference type="SUPFAM" id="SSF51197">
    <property type="entry name" value="Clavaminate synthase-like"/>
    <property type="match status" value="1"/>
</dbReference>
<keyword evidence="3" id="KW-0223">Dioxygenase</keyword>
<proteinExistence type="inferred from homology"/>
<keyword evidence="14" id="KW-1185">Reference proteome</keyword>
<protein>
    <recommendedName>
        <fullName evidence="10">gibberellin 2beta-dioxygenase</fullName>
        <ecNumber evidence="10">1.14.11.13</ecNumber>
    </recommendedName>
</protein>
<dbReference type="OrthoDB" id="288590at2759"/>
<evidence type="ECO:0000256" key="2">
    <source>
        <dbReference type="ARBA" id="ARBA00022723"/>
    </source>
</evidence>
<comment type="pathway">
    <text evidence="6">Plant hormone biosynthesis; gibberellin biosynthesis.</text>
</comment>
<comment type="pathway">
    <text evidence="1">Hormone biosynthesis.</text>
</comment>
<accession>A0A5A7RBD2</accession>
<dbReference type="PANTHER" id="PTHR47990">
    <property type="entry name" value="2-OXOGLUTARATE (2OG) AND FE(II)-DEPENDENT OXYGENASE SUPERFAMILY PROTEIN-RELATED"/>
    <property type="match status" value="1"/>
</dbReference>
<evidence type="ECO:0000256" key="9">
    <source>
        <dbReference type="ARBA" id="ARBA00061282"/>
    </source>
</evidence>
<comment type="catalytic activity">
    <reaction evidence="7">
        <text>gibberellin A1 + 2-oxoglutarate + O2 = gibberellin A8 + succinate + CO2</text>
        <dbReference type="Rhea" id="RHEA:15005"/>
        <dbReference type="ChEBI" id="CHEBI:15379"/>
        <dbReference type="ChEBI" id="CHEBI:16526"/>
        <dbReference type="ChEBI" id="CHEBI:16810"/>
        <dbReference type="ChEBI" id="CHEBI:30031"/>
        <dbReference type="ChEBI" id="CHEBI:58524"/>
        <dbReference type="ChEBI" id="CHEBI:58594"/>
        <dbReference type="EC" id="1.14.11.13"/>
    </reaction>
</comment>
<comment type="similarity">
    <text evidence="9">Belongs to the iron/ascorbate-dependent oxidoreductase family. GA2OX subfamily.</text>
</comment>
<dbReference type="PROSITE" id="PS51471">
    <property type="entry name" value="FE2OG_OXY"/>
    <property type="match status" value="1"/>
</dbReference>
<dbReference type="Pfam" id="PF03171">
    <property type="entry name" value="2OG-FeII_Oxy"/>
    <property type="match status" value="1"/>
</dbReference>
<dbReference type="EMBL" id="BKCP01010848">
    <property type="protein sequence ID" value="GER53927.1"/>
    <property type="molecule type" value="Genomic_DNA"/>
</dbReference>
<dbReference type="InterPro" id="IPR005123">
    <property type="entry name" value="Oxoglu/Fe-dep_dioxygenase_dom"/>
</dbReference>
<dbReference type="InterPro" id="IPR044861">
    <property type="entry name" value="IPNS-like_FE2OG_OXY"/>
</dbReference>
<evidence type="ECO:0000259" key="12">
    <source>
        <dbReference type="PROSITE" id="PS51471"/>
    </source>
</evidence>
<gene>
    <name evidence="13" type="ORF">STAS_31478</name>
</gene>
<evidence type="ECO:0000256" key="6">
    <source>
        <dbReference type="ARBA" id="ARBA00037909"/>
    </source>
</evidence>
<evidence type="ECO:0000256" key="8">
    <source>
        <dbReference type="ARBA" id="ARBA00055835"/>
    </source>
</evidence>
<dbReference type="InterPro" id="IPR026992">
    <property type="entry name" value="DIOX_N"/>
</dbReference>
<keyword evidence="4 11" id="KW-0560">Oxidoreductase</keyword>
<dbReference type="FunFam" id="2.60.120.330:FF:000014">
    <property type="entry name" value="Gibberellin 2-beta-dioxygenase 1"/>
    <property type="match status" value="1"/>
</dbReference>
<dbReference type="GO" id="GO:0046872">
    <property type="term" value="F:metal ion binding"/>
    <property type="evidence" value="ECO:0007669"/>
    <property type="project" value="UniProtKB-KW"/>
</dbReference>
<organism evidence="13 14">
    <name type="scientific">Striga asiatica</name>
    <name type="common">Asiatic witchweed</name>
    <name type="synonym">Buchnera asiatica</name>
    <dbReference type="NCBI Taxonomy" id="4170"/>
    <lineage>
        <taxon>Eukaryota</taxon>
        <taxon>Viridiplantae</taxon>
        <taxon>Streptophyta</taxon>
        <taxon>Embryophyta</taxon>
        <taxon>Tracheophyta</taxon>
        <taxon>Spermatophyta</taxon>
        <taxon>Magnoliopsida</taxon>
        <taxon>eudicotyledons</taxon>
        <taxon>Gunneridae</taxon>
        <taxon>Pentapetalae</taxon>
        <taxon>asterids</taxon>
        <taxon>lamiids</taxon>
        <taxon>Lamiales</taxon>
        <taxon>Orobanchaceae</taxon>
        <taxon>Buchnereae</taxon>
        <taxon>Striga</taxon>
    </lineage>
</organism>
<dbReference type="GO" id="GO:0009805">
    <property type="term" value="P:coumarin biosynthetic process"/>
    <property type="evidence" value="ECO:0007669"/>
    <property type="project" value="UniProtKB-ARBA"/>
</dbReference>
<dbReference type="InterPro" id="IPR050231">
    <property type="entry name" value="Iron_ascorbate_oxido_reductase"/>
</dbReference>
<evidence type="ECO:0000256" key="5">
    <source>
        <dbReference type="ARBA" id="ARBA00023004"/>
    </source>
</evidence>
<dbReference type="Gene3D" id="2.60.120.330">
    <property type="entry name" value="B-lactam Antibiotic, Isopenicillin N Synthase, Chain"/>
    <property type="match status" value="1"/>
</dbReference>
<evidence type="ECO:0000256" key="7">
    <source>
        <dbReference type="ARBA" id="ARBA00052204"/>
    </source>
</evidence>
<dbReference type="Pfam" id="PF14226">
    <property type="entry name" value="DIOX_N"/>
    <property type="match status" value="1"/>
</dbReference>
<evidence type="ECO:0000313" key="14">
    <source>
        <dbReference type="Proteomes" id="UP000325081"/>
    </source>
</evidence>
<dbReference type="GO" id="GO:0002238">
    <property type="term" value="P:response to molecule of fungal origin"/>
    <property type="evidence" value="ECO:0007669"/>
    <property type="project" value="UniProtKB-ARBA"/>
</dbReference>
<comment type="function">
    <text evidence="8">Catalyzes the 2-beta-hydroxylation of several biologically active gibberellins, leading to the homeostatic regulation of their endogenous level. Catabolism of gibberellins (GAs) plays a central role in plant development. Converts GA9/GA20 to GA51/GA29 and GA4/GA1 to GA34/GA8.</text>
</comment>
<dbReference type="GO" id="GO:0045543">
    <property type="term" value="F:gibberellin 2-beta-dioxygenase activity"/>
    <property type="evidence" value="ECO:0007669"/>
    <property type="project" value="UniProtKB-EC"/>
</dbReference>
<name>A0A5A7RBD2_STRAF</name>
<sequence>MVALSKPAIQQYPKPKNVTTFSPDDIPLIDLSRPDPKAQLVKACEDFGFFKVINHGVPSHIINDLQSEALRFFSLPQPDKEKAGPPSPFGYGDKRIGPNGDVGWVEYFLLNGDQSAHHKFGSVFGEAADNFRFVVNEYLKAVKKMTCEILEMLADGLEIQPINTFSKLLMDEESDSVFRVNHYPPRPDYLDSDERNLIGFGEHTDPQIISVLRSNNTSGLQISLKEGSWISVPADENSFFINVGDSLQVMTNGRFKSVKHRVVTNTSKSRLSMIYFGGPPLSEKIAPLPSLMEGGNSLYKEFTWFDYKKSAYKSKLADNRLCLFKKVAAS</sequence>
<comment type="caution">
    <text evidence="13">The sequence shown here is derived from an EMBL/GenBank/DDBJ whole genome shotgun (WGS) entry which is preliminary data.</text>
</comment>
<dbReference type="AlphaFoldDB" id="A0A5A7RBD2"/>
<evidence type="ECO:0000256" key="4">
    <source>
        <dbReference type="ARBA" id="ARBA00023002"/>
    </source>
</evidence>
<evidence type="ECO:0000256" key="10">
    <source>
        <dbReference type="ARBA" id="ARBA00066708"/>
    </source>
</evidence>
<dbReference type="Proteomes" id="UP000325081">
    <property type="component" value="Unassembled WGS sequence"/>
</dbReference>
<reference evidence="14" key="1">
    <citation type="journal article" date="2019" name="Curr. Biol.">
        <title>Genome Sequence of Striga asiatica Provides Insight into the Evolution of Plant Parasitism.</title>
        <authorList>
            <person name="Yoshida S."/>
            <person name="Kim S."/>
            <person name="Wafula E.K."/>
            <person name="Tanskanen J."/>
            <person name="Kim Y.M."/>
            <person name="Honaas L."/>
            <person name="Yang Z."/>
            <person name="Spallek T."/>
            <person name="Conn C.E."/>
            <person name="Ichihashi Y."/>
            <person name="Cheong K."/>
            <person name="Cui S."/>
            <person name="Der J.P."/>
            <person name="Gundlach H."/>
            <person name="Jiao Y."/>
            <person name="Hori C."/>
            <person name="Ishida J.K."/>
            <person name="Kasahara H."/>
            <person name="Kiba T."/>
            <person name="Kim M.S."/>
            <person name="Koo N."/>
            <person name="Laohavisit A."/>
            <person name="Lee Y.H."/>
            <person name="Lumba S."/>
            <person name="McCourt P."/>
            <person name="Mortimer J.C."/>
            <person name="Mutuku J.M."/>
            <person name="Nomura T."/>
            <person name="Sasaki-Sekimoto Y."/>
            <person name="Seto Y."/>
            <person name="Wang Y."/>
            <person name="Wakatake T."/>
            <person name="Sakakibara H."/>
            <person name="Demura T."/>
            <person name="Yamaguchi S."/>
            <person name="Yoneyama K."/>
            <person name="Manabe R.I."/>
            <person name="Nelson D.C."/>
            <person name="Schulman A.H."/>
            <person name="Timko M.P."/>
            <person name="dePamphilis C.W."/>
            <person name="Choi D."/>
            <person name="Shirasu K."/>
        </authorList>
    </citation>
    <scope>NUCLEOTIDE SEQUENCE [LARGE SCALE GENOMIC DNA]</scope>
    <source>
        <strain evidence="14">cv. UVA1</strain>
    </source>
</reference>
<evidence type="ECO:0000256" key="11">
    <source>
        <dbReference type="RuleBase" id="RU003682"/>
    </source>
</evidence>
<dbReference type="PRINTS" id="PR00682">
    <property type="entry name" value="IPNSYNTHASE"/>
</dbReference>